<keyword evidence="5" id="KW-0804">Transcription</keyword>
<dbReference type="InterPro" id="IPR001867">
    <property type="entry name" value="OmpR/PhoB-type_DNA-bd"/>
</dbReference>
<dbReference type="HOGENOM" id="CLU_004665_0_1_11"/>
<feature type="domain" description="OmpR/PhoB-type" evidence="7">
    <location>
        <begin position="1"/>
        <end position="80"/>
    </location>
</feature>
<evidence type="ECO:0000313" key="8">
    <source>
        <dbReference type="EMBL" id="EPJ36913.1"/>
    </source>
</evidence>
<accession>S4MBT2</accession>
<dbReference type="AlphaFoldDB" id="S4MBT2"/>
<comment type="caution">
    <text evidence="8">The sequence shown here is derived from an EMBL/GenBank/DDBJ whole genome shotgun (WGS) entry which is preliminary data.</text>
</comment>
<evidence type="ECO:0000259" key="7">
    <source>
        <dbReference type="PROSITE" id="PS51755"/>
    </source>
</evidence>
<protein>
    <submittedName>
        <fullName evidence="8">Putative Regulator protein</fullName>
    </submittedName>
</protein>
<comment type="similarity">
    <text evidence="1">Belongs to the AfsR/DnrI/RedD regulatory family.</text>
</comment>
<dbReference type="GO" id="GO:0006355">
    <property type="term" value="P:regulation of DNA-templated transcription"/>
    <property type="evidence" value="ECO:0007669"/>
    <property type="project" value="InterPro"/>
</dbReference>
<evidence type="ECO:0000256" key="2">
    <source>
        <dbReference type="ARBA" id="ARBA00023012"/>
    </source>
</evidence>
<dbReference type="GO" id="GO:0000160">
    <property type="term" value="P:phosphorelay signal transduction system"/>
    <property type="evidence" value="ECO:0007669"/>
    <property type="project" value="UniProtKB-KW"/>
</dbReference>
<dbReference type="Gene3D" id="1.10.10.10">
    <property type="entry name" value="Winged helix-like DNA-binding domain superfamily/Winged helix DNA-binding domain"/>
    <property type="match status" value="1"/>
</dbReference>
<dbReference type="PANTHER" id="PTHR35807">
    <property type="entry name" value="TRANSCRIPTIONAL REGULATOR REDD-RELATED"/>
    <property type="match status" value="1"/>
</dbReference>
<keyword evidence="2" id="KW-0902">Two-component regulatory system</keyword>
<dbReference type="InterPro" id="IPR011990">
    <property type="entry name" value="TPR-like_helical_dom_sf"/>
</dbReference>
<proteinExistence type="inferred from homology"/>
<dbReference type="InterPro" id="IPR051677">
    <property type="entry name" value="AfsR-DnrI-RedD_regulator"/>
</dbReference>
<name>S4MBT2_9ACTN</name>
<organism evidence="8 9">
    <name type="scientific">Streptomyces afghaniensis 772</name>
    <dbReference type="NCBI Taxonomy" id="1283301"/>
    <lineage>
        <taxon>Bacteria</taxon>
        <taxon>Bacillati</taxon>
        <taxon>Actinomycetota</taxon>
        <taxon>Actinomycetes</taxon>
        <taxon>Kitasatosporales</taxon>
        <taxon>Streptomycetaceae</taxon>
        <taxon>Streptomyces</taxon>
    </lineage>
</organism>
<dbReference type="Pfam" id="PF03704">
    <property type="entry name" value="BTAD"/>
    <property type="match status" value="1"/>
</dbReference>
<evidence type="ECO:0000256" key="1">
    <source>
        <dbReference type="ARBA" id="ARBA00005820"/>
    </source>
</evidence>
<evidence type="ECO:0000256" key="5">
    <source>
        <dbReference type="ARBA" id="ARBA00023163"/>
    </source>
</evidence>
<dbReference type="Proteomes" id="UP000015001">
    <property type="component" value="Unassembled WGS sequence"/>
</dbReference>
<evidence type="ECO:0000256" key="4">
    <source>
        <dbReference type="ARBA" id="ARBA00023125"/>
    </source>
</evidence>
<dbReference type="SMART" id="SM01043">
    <property type="entry name" value="BTAD"/>
    <property type="match status" value="1"/>
</dbReference>
<keyword evidence="3" id="KW-0805">Transcription regulation</keyword>
<dbReference type="InterPro" id="IPR036388">
    <property type="entry name" value="WH-like_DNA-bd_sf"/>
</dbReference>
<evidence type="ECO:0000256" key="6">
    <source>
        <dbReference type="PROSITE-ProRule" id="PRU01091"/>
    </source>
</evidence>
<keyword evidence="9" id="KW-1185">Reference proteome</keyword>
<keyword evidence="4 6" id="KW-0238">DNA-binding</keyword>
<dbReference type="CDD" id="cd15831">
    <property type="entry name" value="BTAD"/>
    <property type="match status" value="1"/>
</dbReference>
<evidence type="ECO:0000313" key="9">
    <source>
        <dbReference type="Proteomes" id="UP000015001"/>
    </source>
</evidence>
<dbReference type="PROSITE" id="PS51755">
    <property type="entry name" value="OMPR_PHOB"/>
    <property type="match status" value="1"/>
</dbReference>
<dbReference type="EMBL" id="AOPY01001533">
    <property type="protein sequence ID" value="EPJ36913.1"/>
    <property type="molecule type" value="Genomic_DNA"/>
</dbReference>
<dbReference type="SUPFAM" id="SSF48452">
    <property type="entry name" value="TPR-like"/>
    <property type="match status" value="1"/>
</dbReference>
<gene>
    <name evidence="8" type="ORF">STAFG_6031</name>
</gene>
<dbReference type="GO" id="GO:0003677">
    <property type="term" value="F:DNA binding"/>
    <property type="evidence" value="ECO:0007669"/>
    <property type="project" value="UniProtKB-UniRule"/>
</dbReference>
<reference evidence="8 9" key="1">
    <citation type="submission" date="2013-02" db="EMBL/GenBank/DDBJ databases">
        <title>Draft Genome Sequence of Streptomyces afghaniensis, Which Produces Compounds of the Julimycin B-Complex.</title>
        <authorList>
            <person name="Gruening B.A."/>
            <person name="Praeg A."/>
            <person name="Erxleben A."/>
            <person name="Guenther S."/>
            <person name="Fiedler H.-P."/>
            <person name="Goodfellow M."/>
            <person name="Mueller M."/>
        </authorList>
    </citation>
    <scope>NUCLEOTIDE SEQUENCE [LARGE SCALE GENOMIC DNA]</scope>
    <source>
        <strain evidence="8 9">772</strain>
    </source>
</reference>
<dbReference type="PANTHER" id="PTHR35807:SF1">
    <property type="entry name" value="TRANSCRIPTIONAL REGULATOR REDD"/>
    <property type="match status" value="1"/>
</dbReference>
<dbReference type="Gene3D" id="1.25.40.10">
    <property type="entry name" value="Tetratricopeptide repeat domain"/>
    <property type="match status" value="1"/>
</dbReference>
<dbReference type="PATRIC" id="fig|1283301.3.peg.5993"/>
<evidence type="ECO:0000256" key="3">
    <source>
        <dbReference type="ARBA" id="ARBA00023015"/>
    </source>
</evidence>
<sequence>MLAMLAVQANQFVPLASLMDELWSTEKKPASAKTAMQSYILHLRKNIATAAGRDPDGCPAKTPGAKDILVTLPGGYLLRAPVGRVVLDNFEQLAAAGHRAREKGDFEAASENFAQALGLCRGQALADVQAGPRLQREVERIEEARLNCLDRRIESDLRLGRHHELLSELRSIIAQHPTHEGLCAHLMLALYRSGRRSEALDVYQRMRATLVTELGLEPSPALRRLQRSMLLSDHGLSELNVTWDVSTF</sequence>
<dbReference type="InterPro" id="IPR005158">
    <property type="entry name" value="BTAD"/>
</dbReference>
<feature type="DNA-binding region" description="OmpR/PhoB-type" evidence="6">
    <location>
        <begin position="1"/>
        <end position="80"/>
    </location>
</feature>